<dbReference type="SMART" id="SM00941">
    <property type="entry name" value="PYNP_C"/>
    <property type="match status" value="1"/>
</dbReference>
<dbReference type="EC" id="2.4.2.4" evidence="3"/>
<dbReference type="Pfam" id="PF07831">
    <property type="entry name" value="PYNP_C"/>
    <property type="match status" value="1"/>
</dbReference>
<keyword evidence="3" id="KW-0328">Glycosyltransferase</keyword>
<dbReference type="GO" id="GO:0006213">
    <property type="term" value="P:pyrimidine nucleoside metabolic process"/>
    <property type="evidence" value="ECO:0007669"/>
    <property type="project" value="InterPro"/>
</dbReference>
<evidence type="ECO:0000259" key="2">
    <source>
        <dbReference type="SMART" id="SM00941"/>
    </source>
</evidence>
<keyword evidence="1 3" id="KW-0808">Transferase</keyword>
<evidence type="ECO:0000313" key="4">
    <source>
        <dbReference type="Proteomes" id="UP000286910"/>
    </source>
</evidence>
<accession>A0A430R9T5</accession>
<dbReference type="Proteomes" id="UP000286910">
    <property type="component" value="Unassembled WGS sequence"/>
</dbReference>
<name>A0A430R9T5_THESC</name>
<dbReference type="AlphaFoldDB" id="A0A430R9T5"/>
<dbReference type="Gene3D" id="3.90.1170.30">
    <property type="entry name" value="Pyrimidine nucleoside phosphorylase-like, C-terminal domain"/>
    <property type="match status" value="1"/>
</dbReference>
<evidence type="ECO:0000313" key="3">
    <source>
        <dbReference type="EMBL" id="RTH04137.1"/>
    </source>
</evidence>
<reference evidence="3 4" key="1">
    <citation type="journal article" date="2019" name="Extremophiles">
        <title>Biogeography of thermophiles and predominance of Thermus scotoductus in domestic water heaters.</title>
        <authorList>
            <person name="Wilpiszeski R.L."/>
            <person name="Zhang Z."/>
            <person name="House C.H."/>
        </authorList>
    </citation>
    <scope>NUCLEOTIDE SEQUENCE [LARGE SCALE GENOMIC DNA]</scope>
    <source>
        <strain evidence="3 4">32_S32</strain>
    </source>
</reference>
<dbReference type="GO" id="GO:0009032">
    <property type="term" value="F:thymidine phosphorylase activity"/>
    <property type="evidence" value="ECO:0007669"/>
    <property type="project" value="UniProtKB-EC"/>
</dbReference>
<dbReference type="EMBL" id="PELR01000139">
    <property type="protein sequence ID" value="RTH04137.1"/>
    <property type="molecule type" value="Genomic_DNA"/>
</dbReference>
<dbReference type="SUPFAM" id="SSF54680">
    <property type="entry name" value="Pyrimidine nucleoside phosphorylase C-terminal domain"/>
    <property type="match status" value="1"/>
</dbReference>
<proteinExistence type="predicted"/>
<organism evidence="3 4">
    <name type="scientific">Thermus scotoductus</name>
    <dbReference type="NCBI Taxonomy" id="37636"/>
    <lineage>
        <taxon>Bacteria</taxon>
        <taxon>Thermotogati</taxon>
        <taxon>Deinococcota</taxon>
        <taxon>Deinococci</taxon>
        <taxon>Thermales</taxon>
        <taxon>Thermaceae</taxon>
        <taxon>Thermus</taxon>
    </lineage>
</organism>
<dbReference type="InterPro" id="IPR013102">
    <property type="entry name" value="PYNP_C"/>
</dbReference>
<feature type="domain" description="Pyrimidine nucleoside phosphorylase C-terminal" evidence="2">
    <location>
        <begin position="4"/>
        <end position="53"/>
    </location>
</feature>
<evidence type="ECO:0000256" key="1">
    <source>
        <dbReference type="ARBA" id="ARBA00022679"/>
    </source>
</evidence>
<comment type="caution">
    <text evidence="3">The sequence shown here is derived from an EMBL/GenBank/DDBJ whole genome shotgun (WGS) entry which is preliminary data.</text>
</comment>
<dbReference type="InterPro" id="IPR036566">
    <property type="entry name" value="PYNP-like_C_sf"/>
</dbReference>
<feature type="non-terminal residue" evidence="3">
    <location>
        <position position="1"/>
    </location>
</feature>
<sequence length="67" mass="7254">RKKGEAIDHGVGVYLLKKPGDRVERGEVLALVYHRGKGLEEALAHLREAFQLGLSASPLPLVLDAVP</sequence>
<gene>
    <name evidence="3" type="primary">deoA</name>
    <name evidence="3" type="ORF">CSW45_05725</name>
</gene>
<protein>
    <submittedName>
        <fullName evidence="3">Pyrimidine-nucleoside phosphorylase</fullName>
        <ecNumber evidence="3">2.4.2.4</ecNumber>
    </submittedName>
</protein>